<feature type="DNA-binding region" description="H-T-H motif" evidence="2">
    <location>
        <begin position="35"/>
        <end position="54"/>
    </location>
</feature>
<evidence type="ECO:0000256" key="1">
    <source>
        <dbReference type="ARBA" id="ARBA00023125"/>
    </source>
</evidence>
<evidence type="ECO:0000259" key="3">
    <source>
        <dbReference type="PROSITE" id="PS50977"/>
    </source>
</evidence>
<dbReference type="Gene3D" id="1.10.357.10">
    <property type="entry name" value="Tetracycline Repressor, domain 2"/>
    <property type="match status" value="1"/>
</dbReference>
<proteinExistence type="predicted"/>
<accession>A0A3G9IF38</accession>
<dbReference type="Proteomes" id="UP000271573">
    <property type="component" value="Chromosome"/>
</dbReference>
<keyword evidence="1 2" id="KW-0238">DNA-binding</keyword>
<evidence type="ECO:0000313" key="4">
    <source>
        <dbReference type="EMBL" id="BBH17620.1"/>
    </source>
</evidence>
<protein>
    <submittedName>
        <fullName evidence="4">Putative transcriptional regulator, TetR family protein</fullName>
    </submittedName>
</protein>
<dbReference type="InterPro" id="IPR001647">
    <property type="entry name" value="HTH_TetR"/>
</dbReference>
<keyword evidence="5" id="KW-1185">Reference proteome</keyword>
<evidence type="ECO:0000313" key="5">
    <source>
        <dbReference type="Proteomes" id="UP000271573"/>
    </source>
</evidence>
<organism evidence="4 5">
    <name type="scientific">Nocardioides baekrokdamisoli</name>
    <dbReference type="NCBI Taxonomy" id="1804624"/>
    <lineage>
        <taxon>Bacteria</taxon>
        <taxon>Bacillati</taxon>
        <taxon>Actinomycetota</taxon>
        <taxon>Actinomycetes</taxon>
        <taxon>Propionibacteriales</taxon>
        <taxon>Nocardioidaceae</taxon>
        <taxon>Nocardioides</taxon>
    </lineage>
</organism>
<dbReference type="EMBL" id="AP019307">
    <property type="protein sequence ID" value="BBH17620.1"/>
    <property type="molecule type" value="Genomic_DNA"/>
</dbReference>
<dbReference type="AlphaFoldDB" id="A0A3G9IF38"/>
<dbReference type="PROSITE" id="PS50977">
    <property type="entry name" value="HTH_TETR_2"/>
    <property type="match status" value="1"/>
</dbReference>
<dbReference type="InterPro" id="IPR009057">
    <property type="entry name" value="Homeodomain-like_sf"/>
</dbReference>
<dbReference type="GO" id="GO:0003677">
    <property type="term" value="F:DNA binding"/>
    <property type="evidence" value="ECO:0007669"/>
    <property type="project" value="UniProtKB-UniRule"/>
</dbReference>
<name>A0A3G9IF38_9ACTN</name>
<dbReference type="SUPFAM" id="SSF46689">
    <property type="entry name" value="Homeodomain-like"/>
    <property type="match status" value="1"/>
</dbReference>
<reference evidence="4 5" key="1">
    <citation type="submission" date="2018-11" db="EMBL/GenBank/DDBJ databases">
        <title>Complete genome sequence of Nocardioides baekrokdamisoli strain KCTC 39748.</title>
        <authorList>
            <person name="Kang S.W."/>
            <person name="Lee K.C."/>
            <person name="Kim K.K."/>
            <person name="Kim J.S."/>
            <person name="Kim D.S."/>
            <person name="Ko S.H."/>
            <person name="Yang S.H."/>
            <person name="Shin Y.K."/>
            <person name="Lee J.S."/>
        </authorList>
    </citation>
    <scope>NUCLEOTIDE SEQUENCE [LARGE SCALE GENOMIC DNA]</scope>
    <source>
        <strain evidence="4 5">KCTC 39748</strain>
    </source>
</reference>
<sequence length="223" mass="24452">MDGRSVRWEAHNAAQRTRVVESAIALIELTGDLPPLLEVGTHAGVSRSVLYRQFADRNDLEHAVRIRGMEMFWEAFEPVLTLQGTVRESLKRGAAVYVTWAMEHRHLHQRADQNPTEGSELARSIDLVTDQIAALLVMSFRSAGADVSDADVEATDPLTHGLVNGIYATVRRWLARGGRVPDAEHLIDLVVEAIEALIGSRATAFGIPVNFDAPVSSIIPSVQ</sequence>
<dbReference type="KEGG" id="nbe:Back2_19070"/>
<dbReference type="RefSeq" id="WP_125568913.1">
    <property type="nucleotide sequence ID" value="NZ_AP019307.1"/>
</dbReference>
<evidence type="ECO:0000256" key="2">
    <source>
        <dbReference type="PROSITE-ProRule" id="PRU00335"/>
    </source>
</evidence>
<feature type="domain" description="HTH tetR-type" evidence="3">
    <location>
        <begin position="13"/>
        <end position="72"/>
    </location>
</feature>
<gene>
    <name evidence="4" type="ORF">Back2_19070</name>
</gene>
<dbReference type="OrthoDB" id="4542604at2"/>